<reference evidence="3 4" key="1">
    <citation type="submission" date="2024-09" db="EMBL/GenBank/DDBJ databases">
        <authorList>
            <person name="Sun Q."/>
            <person name="Mori K."/>
        </authorList>
    </citation>
    <scope>NUCLEOTIDE SEQUENCE [LARGE SCALE GENOMIC DNA]</scope>
    <source>
        <strain evidence="3 4">NCAIM B.02481</strain>
    </source>
</reference>
<protein>
    <submittedName>
        <fullName evidence="3">T9SS type A sorting domain-containing protein</fullName>
    </submittedName>
</protein>
<sequence>MKVSNLKLTITTVLVSLVFIGKSFANTTVVNENVSISQENSSFSIPNDNRRKIRLGFTAPSTMHRQLLLTEDANATSGIDWGYDGEYYETEYDDMYWLIEGQLFTIQGTNIVDETSNFPLGFHINDSGLNTIGIDALENISDEFNLYLLDKDLGVYHNLRDSAYEFHADAGEYLERFALVFNVPVESSSVLPTNENDESDIKIYYKSPLNILVLNNLSDLTLKELSIYNIAGQLVYNYALNETSARQEIQFNNQPIKGTYIVLIETDDGTVSKKTILY</sequence>
<keyword evidence="1" id="KW-0732">Signal</keyword>
<organism evidence="3 4">
    <name type="scientific">Winogradskyella pulchriflava</name>
    <dbReference type="NCBI Taxonomy" id="1110688"/>
    <lineage>
        <taxon>Bacteria</taxon>
        <taxon>Pseudomonadati</taxon>
        <taxon>Bacteroidota</taxon>
        <taxon>Flavobacteriia</taxon>
        <taxon>Flavobacteriales</taxon>
        <taxon>Flavobacteriaceae</taxon>
        <taxon>Winogradskyella</taxon>
    </lineage>
</organism>
<accession>A0ABV6Q9T9</accession>
<evidence type="ECO:0000259" key="2">
    <source>
        <dbReference type="Pfam" id="PF18962"/>
    </source>
</evidence>
<evidence type="ECO:0000256" key="1">
    <source>
        <dbReference type="ARBA" id="ARBA00022729"/>
    </source>
</evidence>
<dbReference type="InterPro" id="IPR026444">
    <property type="entry name" value="Secre_tail"/>
</dbReference>
<evidence type="ECO:0000313" key="4">
    <source>
        <dbReference type="Proteomes" id="UP001589832"/>
    </source>
</evidence>
<keyword evidence="4" id="KW-1185">Reference proteome</keyword>
<dbReference type="NCBIfam" id="TIGR04183">
    <property type="entry name" value="Por_Secre_tail"/>
    <property type="match status" value="1"/>
</dbReference>
<dbReference type="RefSeq" id="WP_386063712.1">
    <property type="nucleotide sequence ID" value="NZ_JBHLTQ010000005.1"/>
</dbReference>
<comment type="caution">
    <text evidence="3">The sequence shown here is derived from an EMBL/GenBank/DDBJ whole genome shotgun (WGS) entry which is preliminary data.</text>
</comment>
<dbReference type="Proteomes" id="UP001589832">
    <property type="component" value="Unassembled WGS sequence"/>
</dbReference>
<evidence type="ECO:0000313" key="3">
    <source>
        <dbReference type="EMBL" id="MFC0605046.1"/>
    </source>
</evidence>
<feature type="domain" description="Secretion system C-terminal sorting" evidence="2">
    <location>
        <begin position="210"/>
        <end position="276"/>
    </location>
</feature>
<dbReference type="Pfam" id="PF18962">
    <property type="entry name" value="Por_Secre_tail"/>
    <property type="match status" value="1"/>
</dbReference>
<gene>
    <name evidence="3" type="ORF">ACFFGA_10810</name>
</gene>
<name>A0ABV6Q9T9_9FLAO</name>
<proteinExistence type="predicted"/>
<dbReference type="EMBL" id="JBHLTQ010000005">
    <property type="protein sequence ID" value="MFC0605046.1"/>
    <property type="molecule type" value="Genomic_DNA"/>
</dbReference>